<dbReference type="Proteomes" id="UP000199470">
    <property type="component" value="Unassembled WGS sequence"/>
</dbReference>
<keyword evidence="2" id="KW-0663">Pyridoxal phosphate</keyword>
<dbReference type="InterPro" id="IPR015421">
    <property type="entry name" value="PyrdxlP-dep_Trfase_major"/>
</dbReference>
<dbReference type="CDD" id="cd07377">
    <property type="entry name" value="WHTH_GntR"/>
    <property type="match status" value="1"/>
</dbReference>
<proteinExistence type="inferred from homology"/>
<keyword evidence="5" id="KW-0804">Transcription</keyword>
<dbReference type="InterPro" id="IPR004839">
    <property type="entry name" value="Aminotransferase_I/II_large"/>
</dbReference>
<dbReference type="STRING" id="758825.SAMN02982985_05579"/>
<dbReference type="Gene3D" id="1.10.10.10">
    <property type="entry name" value="Winged helix-like DNA-binding domain superfamily/Winged helix DNA-binding domain"/>
    <property type="match status" value="1"/>
</dbReference>
<protein>
    <submittedName>
        <fullName evidence="7">DNA-binding transcriptional regulator, MocR family, contains an aminotransferase domain</fullName>
    </submittedName>
</protein>
<evidence type="ECO:0000256" key="2">
    <source>
        <dbReference type="ARBA" id="ARBA00022898"/>
    </source>
</evidence>
<gene>
    <name evidence="7" type="ORF">SAMN02982985_05579</name>
</gene>
<dbReference type="InterPro" id="IPR015422">
    <property type="entry name" value="PyrdxlP-dep_Trfase_small"/>
</dbReference>
<dbReference type="GO" id="GO:0003677">
    <property type="term" value="F:DNA binding"/>
    <property type="evidence" value="ECO:0007669"/>
    <property type="project" value="UniProtKB-KW"/>
</dbReference>
<dbReference type="InterPro" id="IPR015424">
    <property type="entry name" value="PyrdxlP-dep_Trfase"/>
</dbReference>
<dbReference type="SUPFAM" id="SSF53383">
    <property type="entry name" value="PLP-dependent transferases"/>
    <property type="match status" value="1"/>
</dbReference>
<sequence>MSSTLNLYEQLANELAGLIAGRVFAPGDRLPSIRHLAQQKRLSVSTVMQALRLLEDRGLVEARPQAGYYVRHRARALAAVADAGPLREPAYIGINNLLMRVLKANEESALVQLGSAWPPDELLPIKRVQKTVAAVARRAPLLLSRVSCYQTNEPDFVRQITRRALDWSRIDPAEIVVTGSCSEAMSLCLRAVAKPGDTIAIESATYFVLLQLIESLGMKALEIPTDPKTGPSIDALELAMQAGLVQACMLVPNASNPLGCIMPEENKKRLAGLLARHNIPLIEDDIYGDLCFTAQRPWPVKAYDTGGNVLLCSSFSKAVTPAARVGYVLAGRYAQEVAVLKMVSSGATSHFFQAVLADFLTGSSYDIQVRKMRRALAQRIARMADAVCAAFPEECSVSAPQGGFVLWVQMPAQVDALALHQRAIAEGIAFMPGQLFSASGKHVNCLRLNCANPWTAEIERAIARLGRLVHEQAAQCAAPVGGLLRRA</sequence>
<keyword evidence="7" id="KW-0032">Aminotransferase</keyword>
<dbReference type="SUPFAM" id="SSF46785">
    <property type="entry name" value="Winged helix' DNA-binding domain"/>
    <property type="match status" value="1"/>
</dbReference>
<dbReference type="GO" id="GO:0030170">
    <property type="term" value="F:pyridoxal phosphate binding"/>
    <property type="evidence" value="ECO:0007669"/>
    <property type="project" value="InterPro"/>
</dbReference>
<dbReference type="PANTHER" id="PTHR46577">
    <property type="entry name" value="HTH-TYPE TRANSCRIPTIONAL REGULATORY PROTEIN GABR"/>
    <property type="match status" value="1"/>
</dbReference>
<comment type="similarity">
    <text evidence="1">In the C-terminal section; belongs to the class-I pyridoxal-phosphate-dependent aminotransferase family.</text>
</comment>
<evidence type="ECO:0000256" key="1">
    <source>
        <dbReference type="ARBA" id="ARBA00005384"/>
    </source>
</evidence>
<reference evidence="7 8" key="1">
    <citation type="submission" date="2016-10" db="EMBL/GenBank/DDBJ databases">
        <authorList>
            <person name="de Groot N.N."/>
        </authorList>
    </citation>
    <scope>NUCLEOTIDE SEQUENCE [LARGE SCALE GENOMIC DNA]</scope>
    <source>
        <strain evidence="7 8">ATCC 43154</strain>
    </source>
</reference>
<evidence type="ECO:0000313" key="7">
    <source>
        <dbReference type="EMBL" id="SFM86134.1"/>
    </source>
</evidence>
<keyword evidence="3" id="KW-0805">Transcription regulation</keyword>
<dbReference type="RefSeq" id="WP_093390989.1">
    <property type="nucleotide sequence ID" value="NZ_FOTW01000039.1"/>
</dbReference>
<name>A0A1I4UAZ9_9BURK</name>
<evidence type="ECO:0000256" key="4">
    <source>
        <dbReference type="ARBA" id="ARBA00023125"/>
    </source>
</evidence>
<accession>A0A1I4UAZ9</accession>
<dbReference type="AlphaFoldDB" id="A0A1I4UAZ9"/>
<dbReference type="InterPro" id="IPR000524">
    <property type="entry name" value="Tscrpt_reg_HTH_GntR"/>
</dbReference>
<dbReference type="InterPro" id="IPR036390">
    <property type="entry name" value="WH_DNA-bd_sf"/>
</dbReference>
<dbReference type="EMBL" id="FOTW01000039">
    <property type="protein sequence ID" value="SFM86134.1"/>
    <property type="molecule type" value="Genomic_DNA"/>
</dbReference>
<evidence type="ECO:0000256" key="5">
    <source>
        <dbReference type="ARBA" id="ARBA00023163"/>
    </source>
</evidence>
<feature type="domain" description="HTH gntR-type" evidence="6">
    <location>
        <begin position="5"/>
        <end position="73"/>
    </location>
</feature>
<dbReference type="GO" id="GO:0003700">
    <property type="term" value="F:DNA-binding transcription factor activity"/>
    <property type="evidence" value="ECO:0007669"/>
    <property type="project" value="InterPro"/>
</dbReference>
<dbReference type="Pfam" id="PF00392">
    <property type="entry name" value="GntR"/>
    <property type="match status" value="1"/>
</dbReference>
<dbReference type="InterPro" id="IPR036388">
    <property type="entry name" value="WH-like_DNA-bd_sf"/>
</dbReference>
<keyword evidence="8" id="KW-1185">Reference proteome</keyword>
<dbReference type="PROSITE" id="PS50949">
    <property type="entry name" value="HTH_GNTR"/>
    <property type="match status" value="1"/>
</dbReference>
<dbReference type="GO" id="GO:0008483">
    <property type="term" value="F:transaminase activity"/>
    <property type="evidence" value="ECO:0007669"/>
    <property type="project" value="UniProtKB-KW"/>
</dbReference>
<keyword evidence="7" id="KW-0808">Transferase</keyword>
<organism evidence="7 8">
    <name type="scientific">Rugamonas rubra</name>
    <dbReference type="NCBI Taxonomy" id="758825"/>
    <lineage>
        <taxon>Bacteria</taxon>
        <taxon>Pseudomonadati</taxon>
        <taxon>Pseudomonadota</taxon>
        <taxon>Betaproteobacteria</taxon>
        <taxon>Burkholderiales</taxon>
        <taxon>Oxalobacteraceae</taxon>
        <taxon>Telluria group</taxon>
        <taxon>Rugamonas</taxon>
    </lineage>
</organism>
<dbReference type="OrthoDB" id="9804020at2"/>
<evidence type="ECO:0000256" key="3">
    <source>
        <dbReference type="ARBA" id="ARBA00023015"/>
    </source>
</evidence>
<dbReference type="Gene3D" id="3.90.1150.10">
    <property type="entry name" value="Aspartate Aminotransferase, domain 1"/>
    <property type="match status" value="1"/>
</dbReference>
<keyword evidence="4 7" id="KW-0238">DNA-binding</keyword>
<dbReference type="PANTHER" id="PTHR46577:SF2">
    <property type="entry name" value="TRANSCRIPTIONAL REGULATORY PROTEIN"/>
    <property type="match status" value="1"/>
</dbReference>
<dbReference type="CDD" id="cd00609">
    <property type="entry name" value="AAT_like"/>
    <property type="match status" value="1"/>
</dbReference>
<evidence type="ECO:0000313" key="8">
    <source>
        <dbReference type="Proteomes" id="UP000199470"/>
    </source>
</evidence>
<dbReference type="Pfam" id="PF00155">
    <property type="entry name" value="Aminotran_1_2"/>
    <property type="match status" value="1"/>
</dbReference>
<dbReference type="Gene3D" id="3.40.640.10">
    <property type="entry name" value="Type I PLP-dependent aspartate aminotransferase-like (Major domain)"/>
    <property type="match status" value="1"/>
</dbReference>
<dbReference type="InterPro" id="IPR051446">
    <property type="entry name" value="HTH_trans_reg/aminotransferase"/>
</dbReference>
<evidence type="ECO:0000259" key="6">
    <source>
        <dbReference type="PROSITE" id="PS50949"/>
    </source>
</evidence>
<dbReference type="SMART" id="SM00345">
    <property type="entry name" value="HTH_GNTR"/>
    <property type="match status" value="1"/>
</dbReference>